<reference evidence="1" key="1">
    <citation type="submission" date="2018-05" db="EMBL/GenBank/DDBJ databases">
        <authorList>
            <person name="Lanie J.A."/>
            <person name="Ng W.-L."/>
            <person name="Kazmierczak K.M."/>
            <person name="Andrzejewski T.M."/>
            <person name="Davidsen T.M."/>
            <person name="Wayne K.J."/>
            <person name="Tettelin H."/>
            <person name="Glass J.I."/>
            <person name="Rusch D."/>
            <person name="Podicherti R."/>
            <person name="Tsui H.-C.T."/>
            <person name="Winkler M.E."/>
        </authorList>
    </citation>
    <scope>NUCLEOTIDE SEQUENCE</scope>
</reference>
<feature type="non-terminal residue" evidence="1">
    <location>
        <position position="44"/>
    </location>
</feature>
<evidence type="ECO:0000313" key="1">
    <source>
        <dbReference type="EMBL" id="SVA95776.1"/>
    </source>
</evidence>
<feature type="non-terminal residue" evidence="1">
    <location>
        <position position="1"/>
    </location>
</feature>
<gene>
    <name evidence="1" type="ORF">METZ01_LOCUS148630</name>
</gene>
<accession>A0A382A2L1</accession>
<dbReference type="EMBL" id="UINC01023665">
    <property type="protein sequence ID" value="SVA95776.1"/>
    <property type="molecule type" value="Genomic_DNA"/>
</dbReference>
<name>A0A382A2L1_9ZZZZ</name>
<proteinExistence type="predicted"/>
<protein>
    <submittedName>
        <fullName evidence="1">Uncharacterized protein</fullName>
    </submittedName>
</protein>
<dbReference type="AlphaFoldDB" id="A0A382A2L1"/>
<organism evidence="1">
    <name type="scientific">marine metagenome</name>
    <dbReference type="NCBI Taxonomy" id="408172"/>
    <lineage>
        <taxon>unclassified sequences</taxon>
        <taxon>metagenomes</taxon>
        <taxon>ecological metagenomes</taxon>
    </lineage>
</organism>
<sequence>VKTPRHPTQLFFLCPDSARFHSDPQLGTRRTVDSWVWLGATEGG</sequence>